<evidence type="ECO:0000259" key="3">
    <source>
        <dbReference type="PROSITE" id="PS51462"/>
    </source>
</evidence>
<name>A0A1H9GNF1_9GAMM</name>
<dbReference type="GO" id="GO:0016787">
    <property type="term" value="F:hydrolase activity"/>
    <property type="evidence" value="ECO:0007669"/>
    <property type="project" value="UniProtKB-KW"/>
</dbReference>
<sequence>MFTPHITVACVVHAQGKLLIVEERVEGTVTWNQPAGHLEAKESLIAAMERELWEETGLRLSPEHLLGVHQWTANDGTPFIRFLFSCEVEKCLDTAPQDDDIDCCHWLTPSAILQSSQLRSPLVAESIKLWQSDTRFPLTALHWFEQ</sequence>
<dbReference type="STRING" id="988801.SAMN05216522_103290"/>
<dbReference type="SUPFAM" id="SSF55811">
    <property type="entry name" value="Nudix"/>
    <property type="match status" value="1"/>
</dbReference>
<protein>
    <submittedName>
        <fullName evidence="4">Phosphatase NudJ</fullName>
    </submittedName>
</protein>
<evidence type="ECO:0000256" key="2">
    <source>
        <dbReference type="ARBA" id="ARBA00022801"/>
    </source>
</evidence>
<gene>
    <name evidence="4" type="ORF">SAMN05216522_103290</name>
</gene>
<dbReference type="AlphaFoldDB" id="A0A1H9GNF1"/>
<dbReference type="PANTHER" id="PTHR43222">
    <property type="entry name" value="NUDIX HYDROLASE 23"/>
    <property type="match status" value="1"/>
</dbReference>
<dbReference type="RefSeq" id="WP_092674171.1">
    <property type="nucleotide sequence ID" value="NZ_FOGC01000003.1"/>
</dbReference>
<dbReference type="InterPro" id="IPR020084">
    <property type="entry name" value="NUDIX_hydrolase_CS"/>
</dbReference>
<dbReference type="PANTHER" id="PTHR43222:SF11">
    <property type="entry name" value="PHOSPHATASE NUDJ"/>
    <property type="match status" value="1"/>
</dbReference>
<keyword evidence="2" id="KW-0378">Hydrolase</keyword>
<keyword evidence="5" id="KW-1185">Reference proteome</keyword>
<feature type="domain" description="Nudix hydrolase" evidence="3">
    <location>
        <begin position="3"/>
        <end position="131"/>
    </location>
</feature>
<organism evidence="4 5">
    <name type="scientific">Rosenbergiella nectarea</name>
    <dbReference type="NCBI Taxonomy" id="988801"/>
    <lineage>
        <taxon>Bacteria</taxon>
        <taxon>Pseudomonadati</taxon>
        <taxon>Pseudomonadota</taxon>
        <taxon>Gammaproteobacteria</taxon>
        <taxon>Enterobacterales</taxon>
        <taxon>Erwiniaceae</taxon>
        <taxon>Rosenbergiella</taxon>
    </lineage>
</organism>
<dbReference type="PROSITE" id="PS51462">
    <property type="entry name" value="NUDIX"/>
    <property type="match status" value="1"/>
</dbReference>
<reference evidence="5" key="1">
    <citation type="submission" date="2016-10" db="EMBL/GenBank/DDBJ databases">
        <authorList>
            <person name="Varghese N."/>
            <person name="Submissions S."/>
        </authorList>
    </citation>
    <scope>NUCLEOTIDE SEQUENCE [LARGE SCALE GENOMIC DNA]</scope>
    <source>
        <strain evidence="5">8N4</strain>
    </source>
</reference>
<dbReference type="PROSITE" id="PS00893">
    <property type="entry name" value="NUDIX_BOX"/>
    <property type="match status" value="1"/>
</dbReference>
<evidence type="ECO:0000313" key="5">
    <source>
        <dbReference type="Proteomes" id="UP000242515"/>
    </source>
</evidence>
<dbReference type="InterPro" id="IPR000086">
    <property type="entry name" value="NUDIX_hydrolase_dom"/>
</dbReference>
<dbReference type="Proteomes" id="UP000242515">
    <property type="component" value="Unassembled WGS sequence"/>
</dbReference>
<comment type="cofactor">
    <cofactor evidence="1">
        <name>Mg(2+)</name>
        <dbReference type="ChEBI" id="CHEBI:18420"/>
    </cofactor>
</comment>
<dbReference type="InterPro" id="IPR015797">
    <property type="entry name" value="NUDIX_hydrolase-like_dom_sf"/>
</dbReference>
<proteinExistence type="predicted"/>
<dbReference type="Gene3D" id="3.90.79.10">
    <property type="entry name" value="Nucleoside Triphosphate Pyrophosphohydrolase"/>
    <property type="match status" value="1"/>
</dbReference>
<accession>A0A1H9GNF1</accession>
<evidence type="ECO:0000256" key="1">
    <source>
        <dbReference type="ARBA" id="ARBA00001946"/>
    </source>
</evidence>
<dbReference type="EMBL" id="FOGC01000003">
    <property type="protein sequence ID" value="SEQ51625.1"/>
    <property type="molecule type" value="Genomic_DNA"/>
</dbReference>
<dbReference type="Pfam" id="PF00293">
    <property type="entry name" value="NUDIX"/>
    <property type="match status" value="1"/>
</dbReference>
<evidence type="ECO:0000313" key="4">
    <source>
        <dbReference type="EMBL" id="SEQ51625.1"/>
    </source>
</evidence>
<dbReference type="OrthoDB" id="8594221at2"/>